<evidence type="ECO:0000313" key="2">
    <source>
        <dbReference type="Proteomes" id="UP000236740"/>
    </source>
</evidence>
<accession>A0A1H6AMX6</accession>
<organism evidence="1 2">
    <name type="scientific">Halobellus limi</name>
    <dbReference type="NCBI Taxonomy" id="699433"/>
    <lineage>
        <taxon>Archaea</taxon>
        <taxon>Methanobacteriati</taxon>
        <taxon>Methanobacteriota</taxon>
        <taxon>Stenosarchaea group</taxon>
        <taxon>Halobacteria</taxon>
        <taxon>Halobacteriales</taxon>
        <taxon>Haloferacaceae</taxon>
        <taxon>Halobellus</taxon>
    </lineage>
</organism>
<gene>
    <name evidence="1" type="ORF">SAMN04488133_2413</name>
</gene>
<dbReference type="AlphaFoldDB" id="A0A1H6AMX6"/>
<proteinExistence type="predicted"/>
<reference evidence="1 2" key="1">
    <citation type="submission" date="2016-10" db="EMBL/GenBank/DDBJ databases">
        <authorList>
            <person name="de Groot N.N."/>
        </authorList>
    </citation>
    <scope>NUCLEOTIDE SEQUENCE [LARGE SCALE GENOMIC DNA]</scope>
    <source>
        <strain evidence="1 2">CGMCC 1.10331</strain>
    </source>
</reference>
<dbReference type="EMBL" id="FNVN01000003">
    <property type="protein sequence ID" value="SEG50068.1"/>
    <property type="molecule type" value="Genomic_DNA"/>
</dbReference>
<dbReference type="Proteomes" id="UP000236740">
    <property type="component" value="Unassembled WGS sequence"/>
</dbReference>
<protein>
    <submittedName>
        <fullName evidence="1">Uncharacterized protein</fullName>
    </submittedName>
</protein>
<keyword evidence="2" id="KW-1185">Reference proteome</keyword>
<name>A0A1H6AMX6_9EURY</name>
<evidence type="ECO:0000313" key="1">
    <source>
        <dbReference type="EMBL" id="SEG50068.1"/>
    </source>
</evidence>
<sequence>MRKLGDFWTSMTRYQQGRATESISVTELPPRVRAIIGATNVRCIEDTEIPQVLSLRQFDSEVGWSYLRNTNEEWKSVHASTKGKLTPSLGDALVETTTHSSVRPKEATPDWHAAFRTALDDFGRVRCQAEVEPYAQRYLQHHAFVAERRADSSNKGHREATLQELSLTPDPTRIGVVIVGDDEPREFRGHPLRLLKAITQISEDQGLHRQYLAAVDGEEICSASFVRALGVPCIVLADRLGKEYELFIERVVDYHERMT</sequence>